<name>A0A0E9V799_ANGAN</name>
<organism evidence="1">
    <name type="scientific">Anguilla anguilla</name>
    <name type="common">European freshwater eel</name>
    <name type="synonym">Muraena anguilla</name>
    <dbReference type="NCBI Taxonomy" id="7936"/>
    <lineage>
        <taxon>Eukaryota</taxon>
        <taxon>Metazoa</taxon>
        <taxon>Chordata</taxon>
        <taxon>Craniata</taxon>
        <taxon>Vertebrata</taxon>
        <taxon>Euteleostomi</taxon>
        <taxon>Actinopterygii</taxon>
        <taxon>Neopterygii</taxon>
        <taxon>Teleostei</taxon>
        <taxon>Anguilliformes</taxon>
        <taxon>Anguillidae</taxon>
        <taxon>Anguilla</taxon>
    </lineage>
</organism>
<reference evidence="1" key="2">
    <citation type="journal article" date="2015" name="Fish Shellfish Immunol.">
        <title>Early steps in the European eel (Anguilla anguilla)-Vibrio vulnificus interaction in the gills: Role of the RtxA13 toxin.</title>
        <authorList>
            <person name="Callol A."/>
            <person name="Pajuelo D."/>
            <person name="Ebbesson L."/>
            <person name="Teles M."/>
            <person name="MacKenzie S."/>
            <person name="Amaro C."/>
        </authorList>
    </citation>
    <scope>NUCLEOTIDE SEQUENCE</scope>
</reference>
<proteinExistence type="predicted"/>
<evidence type="ECO:0000313" key="1">
    <source>
        <dbReference type="EMBL" id="JAH73871.1"/>
    </source>
</evidence>
<reference evidence="1" key="1">
    <citation type="submission" date="2014-11" db="EMBL/GenBank/DDBJ databases">
        <authorList>
            <person name="Amaro Gonzalez C."/>
        </authorList>
    </citation>
    <scope>NUCLEOTIDE SEQUENCE</scope>
</reference>
<dbReference type="EMBL" id="GBXM01034706">
    <property type="protein sequence ID" value="JAH73871.1"/>
    <property type="molecule type" value="Transcribed_RNA"/>
</dbReference>
<protein>
    <submittedName>
        <fullName evidence="1">Uncharacterized protein</fullName>
    </submittedName>
</protein>
<sequence>MERAKSIPAPIRAV</sequence>
<accession>A0A0E9V799</accession>